<organism evidence="1 2">
    <name type="scientific">Parascaris univalens</name>
    <name type="common">Nematode worm</name>
    <dbReference type="NCBI Taxonomy" id="6257"/>
    <lineage>
        <taxon>Eukaryota</taxon>
        <taxon>Metazoa</taxon>
        <taxon>Ecdysozoa</taxon>
        <taxon>Nematoda</taxon>
        <taxon>Chromadorea</taxon>
        <taxon>Rhabditida</taxon>
        <taxon>Spirurina</taxon>
        <taxon>Ascaridomorpha</taxon>
        <taxon>Ascaridoidea</taxon>
        <taxon>Ascarididae</taxon>
        <taxon>Parascaris</taxon>
    </lineage>
</organism>
<proteinExistence type="predicted"/>
<dbReference type="WBParaSite" id="PgR048_g056_t05">
    <property type="protein sequence ID" value="PgR048_g056_t05"/>
    <property type="gene ID" value="PgR048_g056"/>
</dbReference>
<accession>A0A915BNC8</accession>
<name>A0A915BNC8_PARUN</name>
<evidence type="ECO:0000313" key="2">
    <source>
        <dbReference type="WBParaSite" id="PgR048_g056_t05"/>
    </source>
</evidence>
<dbReference type="AlphaFoldDB" id="A0A915BNC8"/>
<protein>
    <submittedName>
        <fullName evidence="2">Thioredoxin domain-containing protein</fullName>
    </submittedName>
</protein>
<reference evidence="2" key="1">
    <citation type="submission" date="2022-11" db="UniProtKB">
        <authorList>
            <consortium name="WormBaseParasite"/>
        </authorList>
    </citation>
    <scope>IDENTIFICATION</scope>
</reference>
<sequence length="383" mass="42353">PEVMAAWPAHPDPSKKMPASIVVERKISTQKASAISTYRVLKFCGTRFRVSDRRISTSSDYIKKLIARGKCPVVISLDHLKERQPYLTSDGIANAIDYANGCAIIPQNKVVESLAASNALQMWEMYEEISGQLVSLASMPQSAPFVIAIANADVISTSSRNTIYELASQIVDEAVTQPTFPLISLCSLKVFINFLMGKMLNAANVDNKKAIAKSIAKALVIWLEGRSDAEREHFQEIFDKIQPYREENIVNNLVTPNESDEFMSENEISVKTSAAKVYALDKKSGDVIEDYWPESELDIVSSRQPAGASETQLNHKCKTYVFQGAELPPVAPDANGVRNYRFVIEFETTKEFLSTPGQKLIQLDLDAIFECPGDEGSTQIAST</sequence>
<evidence type="ECO:0000313" key="1">
    <source>
        <dbReference type="Proteomes" id="UP000887569"/>
    </source>
</evidence>
<dbReference type="Proteomes" id="UP000887569">
    <property type="component" value="Unplaced"/>
</dbReference>
<keyword evidence="1" id="KW-1185">Reference proteome</keyword>